<dbReference type="InterPro" id="IPR049730">
    <property type="entry name" value="SNF2/RAD54-like_C"/>
</dbReference>
<dbReference type="InterPro" id="IPR050628">
    <property type="entry name" value="SNF2_RAD54_helicase_TF"/>
</dbReference>
<evidence type="ECO:0000256" key="7">
    <source>
        <dbReference type="ARBA" id="ARBA00022833"/>
    </source>
</evidence>
<dbReference type="EMBL" id="JAOTPV010000034">
    <property type="protein sequence ID" value="KAJ4468754.1"/>
    <property type="molecule type" value="Genomic_DNA"/>
</dbReference>
<evidence type="ECO:0000259" key="12">
    <source>
        <dbReference type="PROSITE" id="PS51192"/>
    </source>
</evidence>
<feature type="region of interest" description="Disordered" evidence="10">
    <location>
        <begin position="117"/>
        <end position="229"/>
    </location>
</feature>
<evidence type="ECO:0000313" key="14">
    <source>
        <dbReference type="EMBL" id="KAJ4468754.1"/>
    </source>
</evidence>
<dbReference type="InterPro" id="IPR027370">
    <property type="entry name" value="Znf-RING_euk"/>
</dbReference>
<dbReference type="InterPro" id="IPR000330">
    <property type="entry name" value="SNF2_N"/>
</dbReference>
<dbReference type="OrthoDB" id="423559at2759"/>
<evidence type="ECO:0000313" key="15">
    <source>
        <dbReference type="Proteomes" id="UP001150266"/>
    </source>
</evidence>
<dbReference type="GO" id="GO:0008270">
    <property type="term" value="F:zinc ion binding"/>
    <property type="evidence" value="ECO:0007669"/>
    <property type="project" value="UniProtKB-KW"/>
</dbReference>
<evidence type="ECO:0000256" key="10">
    <source>
        <dbReference type="SAM" id="MobiDB-lite"/>
    </source>
</evidence>
<dbReference type="GO" id="GO:0005524">
    <property type="term" value="F:ATP binding"/>
    <property type="evidence" value="ECO:0007669"/>
    <property type="project" value="UniProtKB-KW"/>
</dbReference>
<dbReference type="SUPFAM" id="SSF57850">
    <property type="entry name" value="RING/U-box"/>
    <property type="match status" value="1"/>
</dbReference>
<comment type="caution">
    <text evidence="14">The sequence shown here is derived from an EMBL/GenBank/DDBJ whole genome shotgun (WGS) entry which is preliminary data.</text>
</comment>
<keyword evidence="4 9" id="KW-0863">Zinc-finger</keyword>
<evidence type="ECO:0000256" key="8">
    <source>
        <dbReference type="ARBA" id="ARBA00022840"/>
    </source>
</evidence>
<keyword evidence="2" id="KW-0479">Metal-binding</keyword>
<dbReference type="SMART" id="SM00487">
    <property type="entry name" value="DEXDc"/>
    <property type="match status" value="1"/>
</dbReference>
<dbReference type="InterPro" id="IPR027417">
    <property type="entry name" value="P-loop_NTPase"/>
</dbReference>
<feature type="region of interest" description="Disordered" evidence="10">
    <location>
        <begin position="1093"/>
        <end position="1119"/>
    </location>
</feature>
<dbReference type="GO" id="GO:0005634">
    <property type="term" value="C:nucleus"/>
    <property type="evidence" value="ECO:0007669"/>
    <property type="project" value="TreeGrafter"/>
</dbReference>
<sequence>MSSVPPLKLAKMHLGLPENSSHALVPPEYLDELFLHVAMCPKDTKFKLSSQPHRGFGKVTCLEEGCNCIEIELQRNSRLPDGGRKTGIGSLSAYRTHIAQHPKHRQSCLVRVKAEANDLASSGSTPKKGKTVKKEPSVIDLRSIRVPQPSSSPDRPRNTFPSRQSQESCSSPVKEEPQENVFESPDSVPPSPSPAFQSSSPSIRKRSPSLDFDVLSSPTPSGSALPPAKRIKTELTRRAPLGVSTNTVALAPTVASSPAMNHSAIDASDAREQIDNLKRETFYKQDLLDSLLRKDKLSAADLTCIQEYVDELETLHLLKNEFESSLLVMSPVKRTSSVVKSESNHSFYEHAEAGPSRLSRYASTLKGEQTPSGPLAFSSDASTSLYPKPSMTQLPPVAPSTAAVVAKLQAPPHFPPRPQLNAVTGSSNQVQHAAYDPPGHFLHNPFLNDGDYEDEDEDEDAAMGYADTIQNPKANAVAMQFAGSYIPNVAAMVQDDHNYDEEGNYHGRGKDHFQGPVANADDIEKFLVEAGNAECFDNNATVDGALKKLGLPSLFTPLPGMEVALMAHQVIGVAWMAEKETSYLKGGCLADEMGLGKTVQLIALMMKNKPDDQICKTTLILAPTALLDQWRMEIEVKTSVDLKVLIYHGSSKPKRAKEILNYDVVLTTFQTMALEWPDIEQQERKKKKAKAQPDDLIVDSCNENMPKKTKKKEAGLLFQIEFHRIVLDEAQGIKNKKTRVSRAVTALKAKYRWCLTGTPIINGLSDTYPYIRYLRIRPWYDFSEFHSQVGKLEKKNPQLAITRLQAILNTFVLRRKKSSKLDGKVLVDLPPKEITLQHLEFTEEEREIYDAVEKRMQTQFNQFLQAGTVLKNYHHVLVLLLRLRQCCVHPSLIQEEGIAFVAPDELDSAGRVLKRARELVSPEFVTKVKTKFREALLERMRVEKESEDATFETDDCPICYDSYTNAVITSCGHSFCKECIFDVFNTPLVGPTNEPRGYQATERPCPACRSPISKDLLFEQAAFMPTDEELKETSAQVKISDVETVDVATKNRTKGKARSRASLNRKTKMKTQRSIILDSDDIIDVDAIHTGLEAEDEDDHKDDDDNFSDFIVESDEDEEEKEECKALKKRLGKRKATIIFDSDEEETDEEEKRIIFGKRRAKELSSEAIKLLPKFLPSTKMKILVVSQWTSCLTLVSQYLTEKDVLHVKYQGDMNRTKRNAAVRSFMSKDKARVMLMSLKCGGVGLNLTRANNVISLDLGWSQATEDQAFDRVHRLGQLLPVKVQRLVVEHTIEDRMLKMQERKQILADGSLGEGTAKKIQKMTVKQLAELFGLDGRGRLLDDGNPKQKVQA</sequence>
<dbReference type="SUPFAM" id="SSF52540">
    <property type="entry name" value="P-loop containing nucleoside triphosphate hydrolases"/>
    <property type="match status" value="2"/>
</dbReference>
<dbReference type="GO" id="GO:0016787">
    <property type="term" value="F:hydrolase activity"/>
    <property type="evidence" value="ECO:0007669"/>
    <property type="project" value="UniProtKB-KW"/>
</dbReference>
<dbReference type="PROSITE" id="PS51192">
    <property type="entry name" value="HELICASE_ATP_BIND_1"/>
    <property type="match status" value="1"/>
</dbReference>
<dbReference type="GO" id="GO:0004386">
    <property type="term" value="F:helicase activity"/>
    <property type="evidence" value="ECO:0007669"/>
    <property type="project" value="UniProtKB-KW"/>
</dbReference>
<dbReference type="GO" id="GO:0008094">
    <property type="term" value="F:ATP-dependent activity, acting on DNA"/>
    <property type="evidence" value="ECO:0007669"/>
    <property type="project" value="TreeGrafter"/>
</dbReference>
<keyword evidence="5" id="KW-0378">Hydrolase</keyword>
<evidence type="ECO:0000256" key="4">
    <source>
        <dbReference type="ARBA" id="ARBA00022771"/>
    </source>
</evidence>
<evidence type="ECO:0000259" key="13">
    <source>
        <dbReference type="PROSITE" id="PS51194"/>
    </source>
</evidence>
<feature type="compositionally biased region" description="Polar residues" evidence="10">
    <location>
        <begin position="148"/>
        <end position="171"/>
    </location>
</feature>
<dbReference type="InterPro" id="IPR017907">
    <property type="entry name" value="Znf_RING_CS"/>
</dbReference>
<name>A0A9W9DGU0_9AGAR</name>
<organism evidence="14 15">
    <name type="scientific">Lentinula aciculospora</name>
    <dbReference type="NCBI Taxonomy" id="153920"/>
    <lineage>
        <taxon>Eukaryota</taxon>
        <taxon>Fungi</taxon>
        <taxon>Dikarya</taxon>
        <taxon>Basidiomycota</taxon>
        <taxon>Agaricomycotina</taxon>
        <taxon>Agaricomycetes</taxon>
        <taxon>Agaricomycetidae</taxon>
        <taxon>Agaricales</taxon>
        <taxon>Marasmiineae</taxon>
        <taxon>Omphalotaceae</taxon>
        <taxon>Lentinula</taxon>
    </lineage>
</organism>
<keyword evidence="6" id="KW-0347">Helicase</keyword>
<dbReference type="PANTHER" id="PTHR45626">
    <property type="entry name" value="TRANSCRIPTION TERMINATION FACTOR 2-RELATED"/>
    <property type="match status" value="1"/>
</dbReference>
<evidence type="ECO:0000256" key="5">
    <source>
        <dbReference type="ARBA" id="ARBA00022801"/>
    </source>
</evidence>
<dbReference type="Proteomes" id="UP001150266">
    <property type="component" value="Unassembled WGS sequence"/>
</dbReference>
<evidence type="ECO:0000256" key="1">
    <source>
        <dbReference type="ARBA" id="ARBA00007025"/>
    </source>
</evidence>
<evidence type="ECO:0000259" key="11">
    <source>
        <dbReference type="PROSITE" id="PS50089"/>
    </source>
</evidence>
<dbReference type="InterPro" id="IPR014001">
    <property type="entry name" value="Helicase_ATP-bd"/>
</dbReference>
<keyword evidence="7" id="KW-0862">Zinc</keyword>
<reference evidence="14" key="1">
    <citation type="submission" date="2022-08" db="EMBL/GenBank/DDBJ databases">
        <title>A Global Phylogenomic Analysis of the Shiitake Genus Lentinula.</title>
        <authorList>
            <consortium name="DOE Joint Genome Institute"/>
            <person name="Sierra-Patev S."/>
            <person name="Min B."/>
            <person name="Naranjo-Ortiz M."/>
            <person name="Looney B."/>
            <person name="Konkel Z."/>
            <person name="Slot J.C."/>
            <person name="Sakamoto Y."/>
            <person name="Steenwyk J.L."/>
            <person name="Rokas A."/>
            <person name="Carro J."/>
            <person name="Camarero S."/>
            <person name="Ferreira P."/>
            <person name="Molpeceres G."/>
            <person name="Ruiz-Duenas F.J."/>
            <person name="Serrano A."/>
            <person name="Henrissat B."/>
            <person name="Drula E."/>
            <person name="Hughes K.W."/>
            <person name="Mata J.L."/>
            <person name="Ishikawa N.K."/>
            <person name="Vargas-Isla R."/>
            <person name="Ushijima S."/>
            <person name="Smith C.A."/>
            <person name="Ahrendt S."/>
            <person name="Andreopoulos W."/>
            <person name="He G."/>
            <person name="Labutti K."/>
            <person name="Lipzen A."/>
            <person name="Ng V."/>
            <person name="Riley R."/>
            <person name="Sandor L."/>
            <person name="Barry K."/>
            <person name="Martinez A.T."/>
            <person name="Xiao Y."/>
            <person name="Gibbons J.G."/>
            <person name="Terashima K."/>
            <person name="Grigoriev I.V."/>
            <person name="Hibbett D.S."/>
        </authorList>
    </citation>
    <scope>NUCLEOTIDE SEQUENCE</scope>
    <source>
        <strain evidence="14">JLM2183</strain>
    </source>
</reference>
<dbReference type="SMART" id="SM00490">
    <property type="entry name" value="HELICc"/>
    <property type="match status" value="1"/>
</dbReference>
<comment type="similarity">
    <text evidence="1">Belongs to the SNF2/RAD54 helicase family.</text>
</comment>
<dbReference type="Pfam" id="PF00271">
    <property type="entry name" value="Helicase_C"/>
    <property type="match status" value="1"/>
</dbReference>
<evidence type="ECO:0000256" key="3">
    <source>
        <dbReference type="ARBA" id="ARBA00022741"/>
    </source>
</evidence>
<gene>
    <name evidence="14" type="ORF">J3R30DRAFT_3714203</name>
</gene>
<feature type="domain" description="Helicase C-terminal" evidence="13">
    <location>
        <begin position="1171"/>
        <end position="1324"/>
    </location>
</feature>
<dbReference type="PROSITE" id="PS50089">
    <property type="entry name" value="ZF_RING_2"/>
    <property type="match status" value="1"/>
</dbReference>
<dbReference type="GO" id="GO:0000724">
    <property type="term" value="P:double-strand break repair via homologous recombination"/>
    <property type="evidence" value="ECO:0007669"/>
    <property type="project" value="TreeGrafter"/>
</dbReference>
<keyword evidence="3" id="KW-0547">Nucleotide-binding</keyword>
<dbReference type="InterPro" id="IPR038718">
    <property type="entry name" value="SNF2-like_sf"/>
</dbReference>
<dbReference type="InterPro" id="IPR001650">
    <property type="entry name" value="Helicase_C-like"/>
</dbReference>
<dbReference type="Pfam" id="PF00176">
    <property type="entry name" value="SNF2-rel_dom"/>
    <property type="match status" value="1"/>
</dbReference>
<dbReference type="SMART" id="SM00184">
    <property type="entry name" value="RING"/>
    <property type="match status" value="1"/>
</dbReference>
<dbReference type="CDD" id="cd18008">
    <property type="entry name" value="DEXDc_SHPRH-like"/>
    <property type="match status" value="1"/>
</dbReference>
<feature type="domain" description="RING-type" evidence="11">
    <location>
        <begin position="956"/>
        <end position="1009"/>
    </location>
</feature>
<dbReference type="Gene3D" id="3.30.40.10">
    <property type="entry name" value="Zinc/RING finger domain, C3HC4 (zinc finger)"/>
    <property type="match status" value="1"/>
</dbReference>
<dbReference type="Gene3D" id="3.40.50.10810">
    <property type="entry name" value="Tandem AAA-ATPase domain"/>
    <property type="match status" value="1"/>
</dbReference>
<feature type="domain" description="Helicase ATP-binding" evidence="12">
    <location>
        <begin position="578"/>
        <end position="777"/>
    </location>
</feature>
<dbReference type="CDD" id="cd18793">
    <property type="entry name" value="SF2_C_SNF"/>
    <property type="match status" value="1"/>
</dbReference>
<evidence type="ECO:0000256" key="2">
    <source>
        <dbReference type="ARBA" id="ARBA00022723"/>
    </source>
</evidence>
<dbReference type="GO" id="GO:0005737">
    <property type="term" value="C:cytoplasm"/>
    <property type="evidence" value="ECO:0007669"/>
    <property type="project" value="TreeGrafter"/>
</dbReference>
<evidence type="ECO:0000256" key="6">
    <source>
        <dbReference type="ARBA" id="ARBA00022806"/>
    </source>
</evidence>
<accession>A0A9W9DGU0</accession>
<keyword evidence="15" id="KW-1185">Reference proteome</keyword>
<dbReference type="InterPro" id="IPR001841">
    <property type="entry name" value="Znf_RING"/>
</dbReference>
<dbReference type="Gene3D" id="3.40.50.300">
    <property type="entry name" value="P-loop containing nucleotide triphosphate hydrolases"/>
    <property type="match status" value="2"/>
</dbReference>
<dbReference type="PROSITE" id="PS00518">
    <property type="entry name" value="ZF_RING_1"/>
    <property type="match status" value="1"/>
</dbReference>
<dbReference type="PROSITE" id="PS51194">
    <property type="entry name" value="HELICASE_CTER"/>
    <property type="match status" value="1"/>
</dbReference>
<dbReference type="Pfam" id="PF13445">
    <property type="entry name" value="zf-RING_UBOX"/>
    <property type="match status" value="1"/>
</dbReference>
<dbReference type="InterPro" id="IPR013083">
    <property type="entry name" value="Znf_RING/FYVE/PHD"/>
</dbReference>
<keyword evidence="8" id="KW-0067">ATP-binding</keyword>
<dbReference type="PANTHER" id="PTHR45626:SF16">
    <property type="entry name" value="ATP-DEPENDENT HELICASE ULS1"/>
    <property type="match status" value="1"/>
</dbReference>
<protein>
    <submittedName>
        <fullName evidence="14">SNF2 superfamily protein</fullName>
    </submittedName>
</protein>
<evidence type="ECO:0000256" key="9">
    <source>
        <dbReference type="PROSITE-ProRule" id="PRU00175"/>
    </source>
</evidence>
<proteinExistence type="inferred from homology"/>